<feature type="domain" description="VOC" evidence="1">
    <location>
        <begin position="1"/>
        <end position="120"/>
    </location>
</feature>
<dbReference type="PROSITE" id="PS51819">
    <property type="entry name" value="VOC"/>
    <property type="match status" value="1"/>
</dbReference>
<evidence type="ECO:0000313" key="3">
    <source>
        <dbReference type="Proteomes" id="UP000468901"/>
    </source>
</evidence>
<dbReference type="Proteomes" id="UP000468901">
    <property type="component" value="Unassembled WGS sequence"/>
</dbReference>
<dbReference type="PANTHER" id="PTHR35006:SF1">
    <property type="entry name" value="BLL2941 PROTEIN"/>
    <property type="match status" value="1"/>
</dbReference>
<dbReference type="SUPFAM" id="SSF54593">
    <property type="entry name" value="Glyoxalase/Bleomycin resistance protein/Dihydroxybiphenyl dioxygenase"/>
    <property type="match status" value="1"/>
</dbReference>
<dbReference type="AlphaFoldDB" id="A0A6N6VJ86"/>
<dbReference type="InterPro" id="IPR037523">
    <property type="entry name" value="VOC_core"/>
</dbReference>
<dbReference type="InterPro" id="IPR029068">
    <property type="entry name" value="Glyas_Bleomycin-R_OHBP_Dase"/>
</dbReference>
<name>A0A6N6VJ86_9HYPH</name>
<proteinExistence type="predicted"/>
<reference evidence="2 3" key="1">
    <citation type="submission" date="2019-09" db="EMBL/GenBank/DDBJ databases">
        <title>Parvibaculum sedimenti sp. nov., isolated from sediment.</title>
        <authorList>
            <person name="Wang Y."/>
        </authorList>
    </citation>
    <scope>NUCLEOTIDE SEQUENCE [LARGE SCALE GENOMIC DNA]</scope>
    <source>
        <strain evidence="2 3">HXT-9</strain>
    </source>
</reference>
<dbReference type="InterPro" id="IPR004360">
    <property type="entry name" value="Glyas_Fos-R_dOase_dom"/>
</dbReference>
<evidence type="ECO:0000259" key="1">
    <source>
        <dbReference type="PROSITE" id="PS51819"/>
    </source>
</evidence>
<protein>
    <submittedName>
        <fullName evidence="2">VOC family protein</fullName>
    </submittedName>
</protein>
<evidence type="ECO:0000313" key="2">
    <source>
        <dbReference type="EMBL" id="KAB7740215.1"/>
    </source>
</evidence>
<dbReference type="PANTHER" id="PTHR35006">
    <property type="entry name" value="GLYOXALASE FAMILY PROTEIN (AFU_ORTHOLOGUE AFUA_5G14830)"/>
    <property type="match status" value="1"/>
</dbReference>
<keyword evidence="3" id="KW-1185">Reference proteome</keyword>
<dbReference type="Gene3D" id="3.10.180.10">
    <property type="entry name" value="2,3-Dihydroxybiphenyl 1,2-Dioxygenase, domain 1"/>
    <property type="match status" value="1"/>
</dbReference>
<dbReference type="Pfam" id="PF00903">
    <property type="entry name" value="Glyoxalase"/>
    <property type="match status" value="1"/>
</dbReference>
<dbReference type="CDD" id="cd07262">
    <property type="entry name" value="VOC_like"/>
    <property type="match status" value="1"/>
</dbReference>
<comment type="caution">
    <text evidence="2">The sequence shown here is derived from an EMBL/GenBank/DDBJ whole genome shotgun (WGS) entry which is preliminary data.</text>
</comment>
<gene>
    <name evidence="2" type="ORF">F2P47_09420</name>
</gene>
<sequence length="121" mass="12675">MIGYVTLGSNDRKKAGAFYDELLGLLGAKRVMEDGDRLILWSNGGPMLGVIAPYDGNPAKAGNGNMVALAVGSRENVDKIHAKALALGGSDEGAPGLRGGNFYGAYFRDLEGNKICAFHMG</sequence>
<organism evidence="2 3">
    <name type="scientific">Parvibaculum sedimenti</name>
    <dbReference type="NCBI Taxonomy" id="2608632"/>
    <lineage>
        <taxon>Bacteria</taxon>
        <taxon>Pseudomonadati</taxon>
        <taxon>Pseudomonadota</taxon>
        <taxon>Alphaproteobacteria</taxon>
        <taxon>Hyphomicrobiales</taxon>
        <taxon>Parvibaculaceae</taxon>
        <taxon>Parvibaculum</taxon>
    </lineage>
</organism>
<accession>A0A6N6VJ86</accession>
<dbReference type="EMBL" id="WESC01000007">
    <property type="protein sequence ID" value="KAB7740215.1"/>
    <property type="molecule type" value="Genomic_DNA"/>
</dbReference>
<dbReference type="RefSeq" id="WP_152216100.1">
    <property type="nucleotide sequence ID" value="NZ_JBAQYD010000216.1"/>
</dbReference>